<dbReference type="InterPro" id="IPR053196">
    <property type="entry name" value="Lipoprotein_YbaY-like"/>
</dbReference>
<evidence type="ECO:0000313" key="6">
    <source>
        <dbReference type="EMBL" id="CAL62635.1"/>
    </source>
</evidence>
<dbReference type="PANTHER" id="PTHR38013:SF1">
    <property type="entry name" value="GLYCOPROTEIN_POLYSACCHARIDE METABOLISM"/>
    <property type="match status" value="1"/>
</dbReference>
<dbReference type="Pfam" id="PF09864">
    <property type="entry name" value="MliC"/>
    <property type="match status" value="1"/>
</dbReference>
<dbReference type="PANTHER" id="PTHR38013">
    <property type="entry name" value="GLYCOPROTEIN/POLYSACCHARIDE METABOLISM"/>
    <property type="match status" value="1"/>
</dbReference>
<dbReference type="STRING" id="204773.HEAR2509"/>
<organism evidence="6 7">
    <name type="scientific">Herminiimonas arsenicoxydans</name>
    <dbReference type="NCBI Taxonomy" id="204773"/>
    <lineage>
        <taxon>Bacteria</taxon>
        <taxon>Pseudomonadati</taxon>
        <taxon>Pseudomonadota</taxon>
        <taxon>Betaproteobacteria</taxon>
        <taxon>Burkholderiales</taxon>
        <taxon>Oxalobacteraceae</taxon>
        <taxon>Herminiimonas</taxon>
    </lineage>
</organism>
<protein>
    <recommendedName>
        <fullName evidence="5">C-type lysozyme inhibitor domain-containing protein</fullName>
    </recommendedName>
</protein>
<keyword evidence="4" id="KW-0449">Lipoprotein</keyword>
<dbReference type="InterPro" id="IPR039366">
    <property type="entry name" value="Pilotin"/>
</dbReference>
<dbReference type="KEGG" id="har:HEAR2509"/>
<dbReference type="eggNOG" id="COG3126">
    <property type="taxonomic scope" value="Bacteria"/>
</dbReference>
<gene>
    <name evidence="6" type="ordered locus">HEAR2509</name>
</gene>
<dbReference type="PROSITE" id="PS51257">
    <property type="entry name" value="PROKAR_LIPOPROTEIN"/>
    <property type="match status" value="1"/>
</dbReference>
<dbReference type="InterPro" id="IPR018660">
    <property type="entry name" value="MliC"/>
</dbReference>
<evidence type="ECO:0000313" key="7">
    <source>
        <dbReference type="Proteomes" id="UP000006697"/>
    </source>
</evidence>
<dbReference type="eggNOG" id="COG3895">
    <property type="taxonomic scope" value="Bacteria"/>
</dbReference>
<dbReference type="OrthoDB" id="5348860at2"/>
<evidence type="ECO:0000256" key="4">
    <source>
        <dbReference type="ARBA" id="ARBA00023288"/>
    </source>
</evidence>
<dbReference type="AlphaFoldDB" id="A4G7Z8"/>
<dbReference type="Pfam" id="PF09619">
    <property type="entry name" value="YscW"/>
    <property type="match status" value="1"/>
</dbReference>
<accession>A4G7Z8</accession>
<dbReference type="Gene3D" id="2.40.128.200">
    <property type="match status" value="1"/>
</dbReference>
<evidence type="ECO:0000256" key="3">
    <source>
        <dbReference type="ARBA" id="ARBA00023139"/>
    </source>
</evidence>
<reference evidence="6 7" key="1">
    <citation type="journal article" date="2007" name="PLoS Genet.">
        <title>A tale of two oxidation states: bacterial colonization of arsenic-rich environments.</title>
        <authorList>
            <person name="Muller D."/>
            <person name="Medigue C."/>
            <person name="Koechler S."/>
            <person name="Barbe V."/>
            <person name="Barakat M."/>
            <person name="Talla E."/>
            <person name="Bonnefoy V."/>
            <person name="Krin E."/>
            <person name="Arsene-Ploetze F."/>
            <person name="Carapito C."/>
            <person name="Chandler M."/>
            <person name="Cournoyer B."/>
            <person name="Cruveiller S."/>
            <person name="Dossat C."/>
            <person name="Duval S."/>
            <person name="Heymann M."/>
            <person name="Leize E."/>
            <person name="Lieutaud A."/>
            <person name="Lievremont D."/>
            <person name="Makita Y."/>
            <person name="Mangenot S."/>
            <person name="Nitschke W."/>
            <person name="Ortet P."/>
            <person name="Perdrial N."/>
            <person name="Schoepp B."/>
            <person name="Siguier N."/>
            <person name="Simeonova D.D."/>
            <person name="Rouy Z."/>
            <person name="Segurens B."/>
            <person name="Turlin E."/>
            <person name="Vallenet D."/>
            <person name="Van Dorsselaer A."/>
            <person name="Weiss S."/>
            <person name="Weissenbach J."/>
            <person name="Lett M.C."/>
            <person name="Danchin A."/>
            <person name="Bertin P.N."/>
        </authorList>
    </citation>
    <scope>NUCLEOTIDE SEQUENCE [LARGE SCALE GENOMIC DNA]</scope>
    <source>
        <strain evidence="7">ULPAs1</strain>
    </source>
</reference>
<keyword evidence="7" id="KW-1185">Reference proteome</keyword>
<sequence length="231" mass="24979">MTRNYSLIALLAASLLATGCAKKLKPDNLPALSGNVTGSVIYRERIALPPDSRIVVNLEDVSRADKSGVFIAQQTLRPGVQVPAPFNLRYIPSAINRSHRYAVRASILDSQDELLWTSTEAHPVLLNEADKPLTIMVERVANANTVAPPLASKGVAFKCDELEFIAKFEANKVQILLAGRSLTLPQVISGSGARYTDGSTTFWNKGDTALLEMNGVNYKGCKTDTLPTPAK</sequence>
<dbReference type="InterPro" id="IPR036328">
    <property type="entry name" value="MliC_sf"/>
</dbReference>
<evidence type="ECO:0000256" key="1">
    <source>
        <dbReference type="ARBA" id="ARBA00022729"/>
    </source>
</evidence>
<keyword evidence="2" id="KW-0472">Membrane</keyword>
<evidence type="ECO:0000256" key="2">
    <source>
        <dbReference type="ARBA" id="ARBA00023136"/>
    </source>
</evidence>
<feature type="domain" description="C-type lysozyme inhibitor" evidence="5">
    <location>
        <begin position="157"/>
        <end position="217"/>
    </location>
</feature>
<proteinExistence type="predicted"/>
<dbReference type="SUPFAM" id="SSF141488">
    <property type="entry name" value="YdhA-like"/>
    <property type="match status" value="1"/>
</dbReference>
<dbReference type="Proteomes" id="UP000006697">
    <property type="component" value="Chromosome"/>
</dbReference>
<keyword evidence="3" id="KW-0564">Palmitate</keyword>
<evidence type="ECO:0000259" key="5">
    <source>
        <dbReference type="Pfam" id="PF09864"/>
    </source>
</evidence>
<dbReference type="EMBL" id="CU207211">
    <property type="protein sequence ID" value="CAL62635.1"/>
    <property type="molecule type" value="Genomic_DNA"/>
</dbReference>
<keyword evidence="1" id="KW-0732">Signal</keyword>
<name>A4G7Z8_HERAR</name>
<dbReference type="HOGENOM" id="CLU_1136857_0_0_4"/>